<dbReference type="KEGG" id="aram:KAR29_06440"/>
<dbReference type="Proteomes" id="UP000671879">
    <property type="component" value="Chromosome"/>
</dbReference>
<evidence type="ECO:0000313" key="1">
    <source>
        <dbReference type="EMBL" id="QTX33496.1"/>
    </source>
</evidence>
<protein>
    <submittedName>
        <fullName evidence="1">AAA family ATPase</fullName>
    </submittedName>
</protein>
<keyword evidence="2" id="KW-1185">Reference proteome</keyword>
<evidence type="ECO:0000313" key="2">
    <source>
        <dbReference type="Proteomes" id="UP000671879"/>
    </source>
</evidence>
<gene>
    <name evidence="1" type="ORF">KAR29_06440</name>
</gene>
<dbReference type="AlphaFoldDB" id="A0A9Q7ABA8"/>
<proteinExistence type="predicted"/>
<dbReference type="EMBL" id="CP072943">
    <property type="protein sequence ID" value="QTX33496.1"/>
    <property type="molecule type" value="Genomic_DNA"/>
</dbReference>
<dbReference type="SUPFAM" id="SSF52540">
    <property type="entry name" value="P-loop containing nucleoside triphosphate hydrolases"/>
    <property type="match status" value="1"/>
</dbReference>
<sequence length="167" mass="19716">MAPKTLILIGGTMGVGKTTTCRELYRMFDRSLWLDGDWCWTMHPWSFSGRNRQMVMENIVFLLNNFLRNDEFEIVFFDWVLHERAIIDEVEAGLIPCDRETRRFSLICSEEELLRRMKSDHRSEEDMRRSLARLPLYAHLGTELVDTTGRTPTETAEEVRDLILQTR</sequence>
<dbReference type="RefSeq" id="WP_274374783.1">
    <property type="nucleotide sequence ID" value="NZ_CP072943.1"/>
</dbReference>
<reference evidence="2" key="1">
    <citation type="submission" date="2021-04" db="EMBL/GenBank/DDBJ databases">
        <title>A novel Synergistetes isolate from a pyrite-forming mixed culture.</title>
        <authorList>
            <person name="Bunk B."/>
            <person name="Sproer C."/>
            <person name="Spring S."/>
            <person name="Pester M."/>
        </authorList>
    </citation>
    <scope>NUCLEOTIDE SEQUENCE [LARGE SCALE GENOMIC DNA]</scope>
    <source>
        <strain evidence="2">J.5.4.2-T.3.5.2</strain>
    </source>
</reference>
<organism evidence="1 2">
    <name type="scientific">Aminithiophilus ramosus</name>
    <dbReference type="NCBI Taxonomy" id="3029084"/>
    <lineage>
        <taxon>Bacteria</taxon>
        <taxon>Thermotogati</taxon>
        <taxon>Synergistota</taxon>
        <taxon>Synergistia</taxon>
        <taxon>Synergistales</taxon>
        <taxon>Aminithiophilaceae</taxon>
        <taxon>Aminithiophilus</taxon>
    </lineage>
</organism>
<accession>A0A9Q7ABA8</accession>
<dbReference type="InterPro" id="IPR027417">
    <property type="entry name" value="P-loop_NTPase"/>
</dbReference>
<name>A0A9Q7ABA8_9BACT</name>
<dbReference type="Pfam" id="PF13238">
    <property type="entry name" value="AAA_18"/>
    <property type="match status" value="1"/>
</dbReference>
<dbReference type="Gene3D" id="3.40.50.300">
    <property type="entry name" value="P-loop containing nucleotide triphosphate hydrolases"/>
    <property type="match status" value="1"/>
</dbReference>